<dbReference type="Pfam" id="PF00849">
    <property type="entry name" value="PseudoU_synth_2"/>
    <property type="match status" value="1"/>
</dbReference>
<evidence type="ECO:0000313" key="5">
    <source>
        <dbReference type="Proteomes" id="UP001165343"/>
    </source>
</evidence>
<evidence type="ECO:0000313" key="4">
    <source>
        <dbReference type="EMBL" id="MCL6678795.1"/>
    </source>
</evidence>
<dbReference type="PROSITE" id="PS01129">
    <property type="entry name" value="PSI_RLU"/>
    <property type="match status" value="1"/>
</dbReference>
<dbReference type="Proteomes" id="UP001165343">
    <property type="component" value="Unassembled WGS sequence"/>
</dbReference>
<reference evidence="4" key="1">
    <citation type="submission" date="2022-05" db="EMBL/GenBank/DDBJ databases">
        <authorList>
            <person name="Jo J.-H."/>
            <person name="Im W.-T."/>
        </authorList>
    </citation>
    <scope>NUCLEOTIDE SEQUENCE</scope>
    <source>
        <strain evidence="4">RG327</strain>
    </source>
</reference>
<gene>
    <name evidence="4" type="ORF">LZ519_05620</name>
</gene>
<comment type="caution">
    <text evidence="4">The sequence shown here is derived from an EMBL/GenBank/DDBJ whole genome shotgun (WGS) entry which is preliminary data.</text>
</comment>
<sequence length="223" mass="24612">MTLSNADQWELSERVLFIDGEAIVIDKPARLAVDRPKAGGDSLSARIDELKFGFQRPPVPVHRLDRDTSGCLLLARHPKARARFGATFEAGKVEKLYIAVVDGEIEGEGVVDLPLAKISSVEEGWRMVADERGKRALTRWRALRSNDGRTLVEFKPETGRTHQIRAHARYGLDAAIIGDPIYGSGGEPMLLHAVRLVVPREGKDTIDVTAPVPEQFGEWRDGA</sequence>
<dbReference type="InterPro" id="IPR050188">
    <property type="entry name" value="RluA_PseudoU_synthase"/>
</dbReference>
<dbReference type="EMBL" id="JAMGBC010000001">
    <property type="protein sequence ID" value="MCL6678795.1"/>
    <property type="molecule type" value="Genomic_DNA"/>
</dbReference>
<dbReference type="CDD" id="cd02869">
    <property type="entry name" value="PseudoU_synth_RluA_like"/>
    <property type="match status" value="1"/>
</dbReference>
<dbReference type="RefSeq" id="WP_249868869.1">
    <property type="nucleotide sequence ID" value="NZ_JAMGBC010000001.1"/>
</dbReference>
<dbReference type="InterPro" id="IPR006145">
    <property type="entry name" value="PsdUridine_synth_RsuA/RluA"/>
</dbReference>
<accession>A0ABT0RET2</accession>
<comment type="similarity">
    <text evidence="1">Belongs to the pseudouridine synthase RluA family.</text>
</comment>
<protein>
    <submittedName>
        <fullName evidence="4">RNA pseudouridine synthase</fullName>
    </submittedName>
</protein>
<name>A0ABT0RET2_9SPHN</name>
<keyword evidence="5" id="KW-1185">Reference proteome</keyword>
<keyword evidence="2" id="KW-0413">Isomerase</keyword>
<feature type="domain" description="Pseudouridine synthase RsuA/RluA-like" evidence="3">
    <location>
        <begin position="23"/>
        <end position="168"/>
    </location>
</feature>
<dbReference type="PANTHER" id="PTHR21600:SF44">
    <property type="entry name" value="RIBOSOMAL LARGE SUBUNIT PSEUDOURIDINE SYNTHASE D"/>
    <property type="match status" value="1"/>
</dbReference>
<organism evidence="4 5">
    <name type="scientific">Sphingomonas anseongensis</name>
    <dbReference type="NCBI Taxonomy" id="2908207"/>
    <lineage>
        <taxon>Bacteria</taxon>
        <taxon>Pseudomonadati</taxon>
        <taxon>Pseudomonadota</taxon>
        <taxon>Alphaproteobacteria</taxon>
        <taxon>Sphingomonadales</taxon>
        <taxon>Sphingomonadaceae</taxon>
        <taxon>Sphingomonas</taxon>
    </lineage>
</organism>
<evidence type="ECO:0000256" key="2">
    <source>
        <dbReference type="ARBA" id="ARBA00023235"/>
    </source>
</evidence>
<dbReference type="SUPFAM" id="SSF55120">
    <property type="entry name" value="Pseudouridine synthase"/>
    <property type="match status" value="1"/>
</dbReference>
<dbReference type="Gene3D" id="3.30.2350.10">
    <property type="entry name" value="Pseudouridine synthase"/>
    <property type="match status" value="1"/>
</dbReference>
<proteinExistence type="inferred from homology"/>
<evidence type="ECO:0000256" key="1">
    <source>
        <dbReference type="ARBA" id="ARBA00010876"/>
    </source>
</evidence>
<evidence type="ECO:0000259" key="3">
    <source>
        <dbReference type="Pfam" id="PF00849"/>
    </source>
</evidence>
<dbReference type="InterPro" id="IPR020103">
    <property type="entry name" value="PsdUridine_synth_cat_dom_sf"/>
</dbReference>
<dbReference type="InterPro" id="IPR006224">
    <property type="entry name" value="PsdUridine_synth_RluA-like_CS"/>
</dbReference>
<dbReference type="PANTHER" id="PTHR21600">
    <property type="entry name" value="MITOCHONDRIAL RNA PSEUDOURIDINE SYNTHASE"/>
    <property type="match status" value="1"/>
</dbReference>